<reference evidence="2" key="1">
    <citation type="submission" date="2017-12" db="EMBL/GenBank/DDBJ databases">
        <authorList>
            <person name="Yu X.-Y."/>
        </authorList>
    </citation>
    <scope>NUCLEOTIDE SEQUENCE [LARGE SCALE GENOMIC DNA]</scope>
    <source>
        <strain evidence="2">ZYSR67-Z</strain>
    </source>
</reference>
<sequence>MAGSLQLEKQLISKLEGRLKLRFGHHNIYQALLPGLEEALVDDAPLLKDFMRPHNNRVLP</sequence>
<proteinExistence type="predicted"/>
<evidence type="ECO:0000313" key="2">
    <source>
        <dbReference type="Proteomes" id="UP000242861"/>
    </source>
</evidence>
<organism evidence="1 2">
    <name type="scientific">Pseudomonas fluvialis</name>
    <dbReference type="NCBI Taxonomy" id="1793966"/>
    <lineage>
        <taxon>Bacteria</taxon>
        <taxon>Pseudomonadati</taxon>
        <taxon>Pseudomonadota</taxon>
        <taxon>Gammaproteobacteria</taxon>
        <taxon>Pseudomonadales</taxon>
        <taxon>Pseudomonadaceae</taxon>
        <taxon>Pseudomonas</taxon>
    </lineage>
</organism>
<evidence type="ECO:0000313" key="1">
    <source>
        <dbReference type="EMBL" id="PKF72640.1"/>
    </source>
</evidence>
<gene>
    <name evidence="1" type="ORF">CW360_02690</name>
</gene>
<protein>
    <submittedName>
        <fullName evidence="1">Uncharacterized protein</fullName>
    </submittedName>
</protein>
<name>A0A2I0CTH7_9PSED</name>
<dbReference type="AlphaFoldDB" id="A0A2I0CTH7"/>
<accession>A0A2I0CTH7</accession>
<comment type="caution">
    <text evidence="1">The sequence shown here is derived from an EMBL/GenBank/DDBJ whole genome shotgun (WGS) entry which is preliminary data.</text>
</comment>
<dbReference type="Proteomes" id="UP000242861">
    <property type="component" value="Unassembled WGS sequence"/>
</dbReference>
<dbReference type="EMBL" id="PIYS01000003">
    <property type="protein sequence ID" value="PKF72640.1"/>
    <property type="molecule type" value="Genomic_DNA"/>
</dbReference>